<dbReference type="InterPro" id="IPR031162">
    <property type="entry name" value="CBP_P300_HAT"/>
</dbReference>
<keyword evidence="9" id="KW-0805">Transcription regulation</keyword>
<comment type="caution">
    <text evidence="21">The sequence shown here is derived from an EMBL/GenBank/DDBJ whole genome shotgun (WGS) entry which is preliminary data.</text>
</comment>
<dbReference type="InterPro" id="IPR011011">
    <property type="entry name" value="Znf_FYVE_PHD"/>
</dbReference>
<proteinExistence type="predicted"/>
<evidence type="ECO:0000256" key="1">
    <source>
        <dbReference type="ARBA" id="ARBA00002581"/>
    </source>
</evidence>
<dbReference type="GO" id="GO:0003713">
    <property type="term" value="F:transcription coactivator activity"/>
    <property type="evidence" value="ECO:0007669"/>
    <property type="project" value="TreeGrafter"/>
</dbReference>
<evidence type="ECO:0000313" key="21">
    <source>
        <dbReference type="EMBL" id="CAD6338402.1"/>
    </source>
</evidence>
<dbReference type="InterPro" id="IPR000197">
    <property type="entry name" value="Znf_TAZ"/>
</dbReference>
<sequence>MDATNMLSTSRTKSALLASQTTNQTLQPKPLIKSEVLDQTEKREMSEDAAEQHVSSNWHFPGYAMTPDHKQSKLPTKVYCFFIHAKFCPNPIGTCKLQGCVRAQEILKHSNDCQRIDCQYRYCRQSKEAIYHYNNCVNKHCPVCSKANESLSRYCDQTNKRDAIERSFNGVHGDTIDIKLVKAETFDDQPPVSKRLRLQPMLPNVSDSAYISFPQACPDFVSQQAQPKHLGQDKRIYPKQELKIEADMQLPPKLEITRSGTVRKIGAVESYAIPGEQQNCLPNKDTNEGVIDIKMNASGSTDVLLSKTGKKKRKGISLLESLTLEQIYEHTHSTIQWVGQSKAKAEKNQLLGQWENVNSCQLCKVEKLFFEPPPKFCSPCGARIKKNAPYYSGTITESGPYYFCLPCYNESRSDSVLVDSIQFLKSKLEKKRNNDEFEEAWAQCDRCERWQHQICALFNAKRNAEEKDAEYICHSCCIEEIKDGLRTPLPHNTVPRAKDLPRTVLSDHIEEHLFQRLKEERQNRAYKYRKSFDEVPGAEGLVVRVVSSVDKNLKVKPKFLELFPEENYPIEFPYKSKIGYLRYCKQRGFTSCYIWACPPLKGDDYIMYCHPEIQKTPKSEKLREWYLSMIRKATDEGIDVELTNLYEHFFNSKTDCKAKVTAARLPYFDGDYWPGAAEDIINQIFLPEYDKNLRKGKVKKTITKRALKAAGLTDLSGNASKDAMLMQKLGEAIYPMKDLIMVHLQYSCRHCCILMVSGRRWVCNQCKSFSICDNCYNVEQQRDEKERHPINSADLHTLQPVEIDGVPKDTKDRDTEMAS</sequence>
<protein>
    <recommendedName>
        <fullName evidence="3">histone acetyltransferase</fullName>
        <ecNumber evidence="3">2.3.1.48</ecNumber>
    </recommendedName>
</protein>
<dbReference type="OrthoDB" id="899at2759"/>
<comment type="subcellular location">
    <subcellularLocation>
        <location evidence="2">Nucleus</location>
    </subcellularLocation>
</comment>
<evidence type="ECO:0000256" key="11">
    <source>
        <dbReference type="ARBA" id="ARBA00023163"/>
    </source>
</evidence>
<feature type="domain" description="CBP/p300-type HAT" evidence="20">
    <location>
        <begin position="422"/>
        <end position="819"/>
    </location>
</feature>
<dbReference type="GO" id="GO:0000123">
    <property type="term" value="C:histone acetyltransferase complex"/>
    <property type="evidence" value="ECO:0007669"/>
    <property type="project" value="TreeGrafter"/>
</dbReference>
<dbReference type="GO" id="GO:0005667">
    <property type="term" value="C:transcription regulator complex"/>
    <property type="evidence" value="ECO:0007669"/>
    <property type="project" value="TreeGrafter"/>
</dbReference>
<keyword evidence="11" id="KW-0804">Transcription</keyword>
<evidence type="ECO:0000256" key="10">
    <source>
        <dbReference type="ARBA" id="ARBA00023159"/>
    </source>
</evidence>
<evidence type="ECO:0000313" key="22">
    <source>
        <dbReference type="Proteomes" id="UP000604825"/>
    </source>
</evidence>
<keyword evidence="22" id="KW-1185">Reference proteome</keyword>
<evidence type="ECO:0000256" key="2">
    <source>
        <dbReference type="ARBA" id="ARBA00004123"/>
    </source>
</evidence>
<evidence type="ECO:0000259" key="19">
    <source>
        <dbReference type="PROSITE" id="PS50135"/>
    </source>
</evidence>
<dbReference type="AlphaFoldDB" id="A0A811SA82"/>
<accession>A0A811SA82</accession>
<keyword evidence="5" id="KW-0479">Metal-binding</keyword>
<dbReference type="Pfam" id="PF00628">
    <property type="entry name" value="PHD"/>
    <property type="match status" value="1"/>
</dbReference>
<dbReference type="GO" id="GO:0005634">
    <property type="term" value="C:nucleus"/>
    <property type="evidence" value="ECO:0007669"/>
    <property type="project" value="UniProtKB-SubCell"/>
</dbReference>
<dbReference type="GO" id="GO:0045944">
    <property type="term" value="P:positive regulation of transcription by RNA polymerase II"/>
    <property type="evidence" value="ECO:0007669"/>
    <property type="project" value="TreeGrafter"/>
</dbReference>
<dbReference type="PANTHER" id="PTHR13808">
    <property type="entry name" value="CBP/P300-RELATED"/>
    <property type="match status" value="1"/>
</dbReference>
<dbReference type="Proteomes" id="UP000604825">
    <property type="component" value="Unassembled WGS sequence"/>
</dbReference>
<dbReference type="SUPFAM" id="SSF57850">
    <property type="entry name" value="RING/U-box"/>
    <property type="match status" value="1"/>
</dbReference>
<evidence type="ECO:0000256" key="5">
    <source>
        <dbReference type="ARBA" id="ARBA00022723"/>
    </source>
</evidence>
<dbReference type="InterPro" id="IPR043145">
    <property type="entry name" value="Znf_ZZ_sf"/>
</dbReference>
<dbReference type="PROSITE" id="PS01357">
    <property type="entry name" value="ZF_ZZ_1"/>
    <property type="match status" value="1"/>
</dbReference>
<dbReference type="GO" id="GO:0008270">
    <property type="term" value="F:zinc ion binding"/>
    <property type="evidence" value="ECO:0007669"/>
    <property type="project" value="UniProtKB-KW"/>
</dbReference>
<dbReference type="PROSITE" id="PS51727">
    <property type="entry name" value="CBP_P300_HAT"/>
    <property type="match status" value="1"/>
</dbReference>
<feature type="region of interest" description="Disordered" evidence="16">
    <location>
        <begin position="786"/>
        <end position="819"/>
    </location>
</feature>
<keyword evidence="7" id="KW-0862">Zinc</keyword>
<keyword evidence="8" id="KW-0156">Chromatin regulator</keyword>
<keyword evidence="12" id="KW-0539">Nucleus</keyword>
<comment type="catalytic activity">
    <reaction evidence="14">
        <text>L-lysyl-[protein] + acetyl-CoA = N(6)-acetyl-L-lysyl-[protein] + CoA + H(+)</text>
        <dbReference type="Rhea" id="RHEA:45948"/>
        <dbReference type="Rhea" id="RHEA-COMP:9752"/>
        <dbReference type="Rhea" id="RHEA-COMP:10731"/>
        <dbReference type="ChEBI" id="CHEBI:15378"/>
        <dbReference type="ChEBI" id="CHEBI:29969"/>
        <dbReference type="ChEBI" id="CHEBI:57287"/>
        <dbReference type="ChEBI" id="CHEBI:57288"/>
        <dbReference type="ChEBI" id="CHEBI:61930"/>
        <dbReference type="EC" id="2.3.1.48"/>
    </reaction>
</comment>
<dbReference type="PROSITE" id="PS50135">
    <property type="entry name" value="ZF_ZZ_2"/>
    <property type="match status" value="1"/>
</dbReference>
<dbReference type="GO" id="GO:0031490">
    <property type="term" value="F:chromatin DNA binding"/>
    <property type="evidence" value="ECO:0007669"/>
    <property type="project" value="TreeGrafter"/>
</dbReference>
<dbReference type="InterPro" id="IPR000433">
    <property type="entry name" value="Znf_ZZ"/>
</dbReference>
<feature type="domain" description="TAZ-type" evidence="18">
    <location>
        <begin position="68"/>
        <end position="147"/>
    </location>
</feature>
<dbReference type="InterPro" id="IPR013178">
    <property type="entry name" value="Histone_AcTrfase_Rtt109/CBP"/>
</dbReference>
<dbReference type="CDD" id="cd15614">
    <property type="entry name" value="PHD_HAC_like"/>
    <property type="match status" value="1"/>
</dbReference>
<dbReference type="FunFam" id="3.30.60.90:FF:000022">
    <property type="entry name" value="Histone acetyltransferase of the CBP family 12"/>
    <property type="match status" value="1"/>
</dbReference>
<keyword evidence="4" id="KW-0808">Transferase</keyword>
<dbReference type="SUPFAM" id="SSF57933">
    <property type="entry name" value="TAZ domain"/>
    <property type="match status" value="1"/>
</dbReference>
<dbReference type="InterPro" id="IPR013083">
    <property type="entry name" value="Znf_RING/FYVE/PHD"/>
</dbReference>
<dbReference type="SUPFAM" id="SSF57903">
    <property type="entry name" value="FYVE/PHD zinc finger"/>
    <property type="match status" value="1"/>
</dbReference>
<dbReference type="PANTHER" id="PTHR13808:SF33">
    <property type="entry name" value="HISTONE ACETYLTRANSFERASE"/>
    <property type="match status" value="1"/>
</dbReference>
<evidence type="ECO:0000256" key="13">
    <source>
        <dbReference type="ARBA" id="ARBA00023315"/>
    </source>
</evidence>
<evidence type="ECO:0000256" key="15">
    <source>
        <dbReference type="PROSITE-ProRule" id="PRU00228"/>
    </source>
</evidence>
<evidence type="ECO:0000256" key="4">
    <source>
        <dbReference type="ARBA" id="ARBA00022679"/>
    </source>
</evidence>
<dbReference type="PROSITE" id="PS50016">
    <property type="entry name" value="ZF_PHD_2"/>
    <property type="match status" value="1"/>
</dbReference>
<name>A0A811SA82_9POAL</name>
<evidence type="ECO:0000259" key="17">
    <source>
        <dbReference type="PROSITE" id="PS50016"/>
    </source>
</evidence>
<dbReference type="Gene3D" id="3.30.60.90">
    <property type="match status" value="1"/>
</dbReference>
<evidence type="ECO:0000259" key="18">
    <source>
        <dbReference type="PROSITE" id="PS50134"/>
    </source>
</evidence>
<dbReference type="Pfam" id="PF02135">
    <property type="entry name" value="zf-TAZ"/>
    <property type="match status" value="1"/>
</dbReference>
<evidence type="ECO:0000256" key="8">
    <source>
        <dbReference type="ARBA" id="ARBA00022853"/>
    </source>
</evidence>
<keyword evidence="10" id="KW-0010">Activator</keyword>
<reference evidence="21" key="1">
    <citation type="submission" date="2020-10" db="EMBL/GenBank/DDBJ databases">
        <authorList>
            <person name="Han B."/>
            <person name="Lu T."/>
            <person name="Zhao Q."/>
            <person name="Huang X."/>
            <person name="Zhao Y."/>
        </authorList>
    </citation>
    <scope>NUCLEOTIDE SEQUENCE</scope>
</reference>
<evidence type="ECO:0000256" key="6">
    <source>
        <dbReference type="ARBA" id="ARBA00022771"/>
    </source>
</evidence>
<evidence type="ECO:0000256" key="3">
    <source>
        <dbReference type="ARBA" id="ARBA00013184"/>
    </source>
</evidence>
<dbReference type="Gene3D" id="1.20.1020.10">
    <property type="entry name" value="TAZ domain"/>
    <property type="match status" value="1"/>
</dbReference>
<dbReference type="PROSITE" id="PS50134">
    <property type="entry name" value="ZF_TAZ"/>
    <property type="match status" value="1"/>
</dbReference>
<feature type="domain" description="ZZ-type" evidence="19">
    <location>
        <begin position="743"/>
        <end position="806"/>
    </location>
</feature>
<evidence type="ECO:0000259" key="20">
    <source>
        <dbReference type="PROSITE" id="PS51727"/>
    </source>
</evidence>
<dbReference type="EC" id="2.3.1.48" evidence="3"/>
<dbReference type="InterPro" id="IPR019787">
    <property type="entry name" value="Znf_PHD-finger"/>
</dbReference>
<gene>
    <name evidence="21" type="ORF">NCGR_LOCUS62500</name>
</gene>
<dbReference type="InterPro" id="IPR035898">
    <property type="entry name" value="TAZ_dom_sf"/>
</dbReference>
<evidence type="ECO:0000256" key="9">
    <source>
        <dbReference type="ARBA" id="ARBA00023015"/>
    </source>
</evidence>
<dbReference type="SMART" id="SM00551">
    <property type="entry name" value="ZnF_TAZ"/>
    <property type="match status" value="1"/>
</dbReference>
<evidence type="ECO:0000256" key="12">
    <source>
        <dbReference type="ARBA" id="ARBA00023242"/>
    </source>
</evidence>
<evidence type="ECO:0000256" key="16">
    <source>
        <dbReference type="SAM" id="MobiDB-lite"/>
    </source>
</evidence>
<comment type="function">
    <text evidence="1">Acetyltransferase enzyme. Acetylates histones, giving a specific tag for transcriptional activation.</text>
</comment>
<keyword evidence="13" id="KW-0012">Acyltransferase</keyword>
<evidence type="ECO:0000256" key="7">
    <source>
        <dbReference type="ARBA" id="ARBA00022833"/>
    </source>
</evidence>
<feature type="domain" description="PHD-type" evidence="17">
    <location>
        <begin position="401"/>
        <end position="479"/>
    </location>
</feature>
<organism evidence="21 22">
    <name type="scientific">Miscanthus lutarioriparius</name>
    <dbReference type="NCBI Taxonomy" id="422564"/>
    <lineage>
        <taxon>Eukaryota</taxon>
        <taxon>Viridiplantae</taxon>
        <taxon>Streptophyta</taxon>
        <taxon>Embryophyta</taxon>
        <taxon>Tracheophyta</taxon>
        <taxon>Spermatophyta</taxon>
        <taxon>Magnoliopsida</taxon>
        <taxon>Liliopsida</taxon>
        <taxon>Poales</taxon>
        <taxon>Poaceae</taxon>
        <taxon>PACMAD clade</taxon>
        <taxon>Panicoideae</taxon>
        <taxon>Andropogonodae</taxon>
        <taxon>Andropogoneae</taxon>
        <taxon>Saccharinae</taxon>
        <taxon>Miscanthus</taxon>
    </lineage>
</organism>
<evidence type="ECO:0000256" key="14">
    <source>
        <dbReference type="ARBA" id="ARBA00048017"/>
    </source>
</evidence>
<dbReference type="GO" id="GO:0004402">
    <property type="term" value="F:histone acetyltransferase activity"/>
    <property type="evidence" value="ECO:0007669"/>
    <property type="project" value="InterPro"/>
</dbReference>
<keyword evidence="6 15" id="KW-0863">Zinc-finger</keyword>
<dbReference type="SMART" id="SM01250">
    <property type="entry name" value="KAT11"/>
    <property type="match status" value="1"/>
</dbReference>
<dbReference type="Gene3D" id="3.30.40.10">
    <property type="entry name" value="Zinc/RING finger domain, C3HC4 (zinc finger)"/>
    <property type="match status" value="1"/>
</dbReference>
<feature type="compositionally biased region" description="Basic and acidic residues" evidence="16">
    <location>
        <begin position="805"/>
        <end position="819"/>
    </location>
</feature>
<dbReference type="Pfam" id="PF08214">
    <property type="entry name" value="HAT_KAT11"/>
    <property type="match status" value="1"/>
</dbReference>
<dbReference type="EMBL" id="CAJGYO010000019">
    <property type="protein sequence ID" value="CAD6338402.1"/>
    <property type="molecule type" value="Genomic_DNA"/>
</dbReference>